<evidence type="ECO:0000313" key="17">
    <source>
        <dbReference type="Proteomes" id="UP000295198"/>
    </source>
</evidence>
<evidence type="ECO:0000256" key="5">
    <source>
        <dbReference type="ARBA" id="ARBA00015611"/>
    </source>
</evidence>
<dbReference type="EMBL" id="SDKM01000052">
    <property type="protein sequence ID" value="RYP82176.1"/>
    <property type="molecule type" value="Genomic_DNA"/>
</dbReference>
<evidence type="ECO:0000256" key="12">
    <source>
        <dbReference type="ARBA" id="ARBA00031533"/>
    </source>
</evidence>
<dbReference type="InterPro" id="IPR042097">
    <property type="entry name" value="Aminopeptidase_N-like_N_sf"/>
</dbReference>
<feature type="domain" description="Peptidase M1 membrane alanine aminopeptidase" evidence="14">
    <location>
        <begin position="318"/>
        <end position="458"/>
    </location>
</feature>
<feature type="chain" id="PRO_5020205802" description="Aminopeptidase N" evidence="13">
    <location>
        <begin position="25"/>
        <end position="474"/>
    </location>
</feature>
<evidence type="ECO:0000256" key="6">
    <source>
        <dbReference type="ARBA" id="ARBA00022670"/>
    </source>
</evidence>
<evidence type="ECO:0000256" key="3">
    <source>
        <dbReference type="ARBA" id="ARBA00010136"/>
    </source>
</evidence>
<evidence type="ECO:0000256" key="13">
    <source>
        <dbReference type="SAM" id="SignalP"/>
    </source>
</evidence>
<dbReference type="InterPro" id="IPR027268">
    <property type="entry name" value="Peptidase_M4/M1_CTD_sf"/>
</dbReference>
<dbReference type="SUPFAM" id="SSF55486">
    <property type="entry name" value="Metalloproteases ('zincins'), catalytic domain"/>
    <property type="match status" value="1"/>
</dbReference>
<dbReference type="InterPro" id="IPR050344">
    <property type="entry name" value="Peptidase_M1_aminopeptidases"/>
</dbReference>
<comment type="cofactor">
    <cofactor evidence="2">
        <name>Zn(2+)</name>
        <dbReference type="ChEBI" id="CHEBI:29105"/>
    </cofactor>
</comment>
<dbReference type="GO" id="GO:0008237">
    <property type="term" value="F:metallopeptidase activity"/>
    <property type="evidence" value="ECO:0007669"/>
    <property type="project" value="UniProtKB-KW"/>
</dbReference>
<dbReference type="GO" id="GO:0006508">
    <property type="term" value="P:proteolysis"/>
    <property type="evidence" value="ECO:0007669"/>
    <property type="project" value="UniProtKB-KW"/>
</dbReference>
<dbReference type="SUPFAM" id="SSF63737">
    <property type="entry name" value="Leukotriene A4 hydrolase N-terminal domain"/>
    <property type="match status" value="1"/>
</dbReference>
<keyword evidence="10" id="KW-0482">Metalloprotease</keyword>
<keyword evidence="8" id="KW-0378">Hydrolase</keyword>
<evidence type="ECO:0000256" key="10">
    <source>
        <dbReference type="ARBA" id="ARBA00023049"/>
    </source>
</evidence>
<name>A0A4Q4Z5C0_9ACTN</name>
<evidence type="ECO:0000256" key="2">
    <source>
        <dbReference type="ARBA" id="ARBA00001947"/>
    </source>
</evidence>
<dbReference type="EC" id="3.4.11.2" evidence="4"/>
<dbReference type="OrthoDB" id="3885507at2"/>
<evidence type="ECO:0000259" key="15">
    <source>
        <dbReference type="Pfam" id="PF17900"/>
    </source>
</evidence>
<comment type="caution">
    <text evidence="16">The sequence shown here is derived from an EMBL/GenBank/DDBJ whole genome shotgun (WGS) entry which is preliminary data.</text>
</comment>
<comment type="catalytic activity">
    <reaction evidence="1">
        <text>Release of an N-terminal amino acid, Xaa-|-Yaa- from a peptide, amide or arylamide. Xaa is preferably Ala, but may be most amino acids including Pro (slow action). When a terminal hydrophobic residue is followed by a prolyl residue, the two may be released as an intact Xaa-Pro dipeptide.</text>
        <dbReference type="EC" id="3.4.11.2"/>
    </reaction>
</comment>
<dbReference type="PANTHER" id="PTHR11533">
    <property type="entry name" value="PROTEASE M1 ZINC METALLOPROTEASE"/>
    <property type="match status" value="1"/>
</dbReference>
<dbReference type="RefSeq" id="WP_134720706.1">
    <property type="nucleotide sequence ID" value="NZ_SDKM01000052.1"/>
</dbReference>
<keyword evidence="6" id="KW-0645">Protease</keyword>
<proteinExistence type="inferred from homology"/>
<dbReference type="CDD" id="cd09603">
    <property type="entry name" value="M1_APN_like"/>
    <property type="match status" value="1"/>
</dbReference>
<gene>
    <name evidence="16" type="ORF">EKO23_22385</name>
</gene>
<organism evidence="16 17">
    <name type="scientific">Nocardioides guangzhouensis</name>
    <dbReference type="NCBI Taxonomy" id="2497878"/>
    <lineage>
        <taxon>Bacteria</taxon>
        <taxon>Bacillati</taxon>
        <taxon>Actinomycetota</taxon>
        <taxon>Actinomycetes</taxon>
        <taxon>Propionibacteriales</taxon>
        <taxon>Nocardioidaceae</taxon>
        <taxon>Nocardioides</taxon>
    </lineage>
</organism>
<dbReference type="PRINTS" id="PR00756">
    <property type="entry name" value="ALADIPTASE"/>
</dbReference>
<evidence type="ECO:0000256" key="1">
    <source>
        <dbReference type="ARBA" id="ARBA00000098"/>
    </source>
</evidence>
<accession>A0A4Q4Z5C0</accession>
<dbReference type="Pfam" id="PF01433">
    <property type="entry name" value="Peptidase_M1"/>
    <property type="match status" value="1"/>
</dbReference>
<keyword evidence="13" id="KW-0732">Signal</keyword>
<dbReference type="Proteomes" id="UP000295198">
    <property type="component" value="Unassembled WGS sequence"/>
</dbReference>
<dbReference type="PANTHER" id="PTHR11533:SF297">
    <property type="entry name" value="AMINOPEPTIDASE N"/>
    <property type="match status" value="1"/>
</dbReference>
<evidence type="ECO:0000256" key="11">
    <source>
        <dbReference type="ARBA" id="ARBA00029811"/>
    </source>
</evidence>
<protein>
    <recommendedName>
        <fullName evidence="5">Aminopeptidase N</fullName>
        <ecNumber evidence="4">3.4.11.2</ecNumber>
    </recommendedName>
    <alternativeName>
        <fullName evidence="11">Alanine aminopeptidase</fullName>
    </alternativeName>
    <alternativeName>
        <fullName evidence="12">Lysyl aminopeptidase</fullName>
    </alternativeName>
</protein>
<dbReference type="GO" id="GO:0016285">
    <property type="term" value="F:alanyl aminopeptidase activity"/>
    <property type="evidence" value="ECO:0007669"/>
    <property type="project" value="UniProtKB-EC"/>
</dbReference>
<keyword evidence="17" id="KW-1185">Reference proteome</keyword>
<feature type="signal peptide" evidence="13">
    <location>
        <begin position="1"/>
        <end position="24"/>
    </location>
</feature>
<dbReference type="Pfam" id="PF17900">
    <property type="entry name" value="Peptidase_M1_N"/>
    <property type="match status" value="1"/>
</dbReference>
<dbReference type="InterPro" id="IPR001930">
    <property type="entry name" value="Peptidase_M1"/>
</dbReference>
<reference evidence="16 17" key="1">
    <citation type="submission" date="2019-01" db="EMBL/GenBank/DDBJ databases">
        <title>Nocardioides guangzhouensis sp. nov., an actinobacterium isolated from soil.</title>
        <authorList>
            <person name="Fu Y."/>
            <person name="Cai Y."/>
            <person name="Lin Z."/>
            <person name="Chen P."/>
        </authorList>
    </citation>
    <scope>NUCLEOTIDE SEQUENCE [LARGE SCALE GENOMIC DNA]</scope>
    <source>
        <strain evidence="16 17">130</strain>
    </source>
</reference>
<dbReference type="Gene3D" id="1.10.390.10">
    <property type="entry name" value="Neutral Protease Domain 2"/>
    <property type="match status" value="1"/>
</dbReference>
<evidence type="ECO:0000256" key="9">
    <source>
        <dbReference type="ARBA" id="ARBA00022833"/>
    </source>
</evidence>
<evidence type="ECO:0000256" key="4">
    <source>
        <dbReference type="ARBA" id="ARBA00012564"/>
    </source>
</evidence>
<keyword evidence="9" id="KW-0862">Zinc</keyword>
<evidence type="ECO:0000259" key="14">
    <source>
        <dbReference type="Pfam" id="PF01433"/>
    </source>
</evidence>
<dbReference type="InterPro" id="IPR045357">
    <property type="entry name" value="Aminopeptidase_N-like_N"/>
</dbReference>
<keyword evidence="7" id="KW-0479">Metal-binding</keyword>
<dbReference type="InterPro" id="IPR014782">
    <property type="entry name" value="Peptidase_M1_dom"/>
</dbReference>
<sequence length="474" mass="51948">MRHRPAAVLAAALLVLAGAGAAPAAPAADAPAAGAAGIGDPYFPADGNGGYDVRHYDVHVSTAVADGRLSGRATITATATQDLASFHLDLLLPVSSVRVDGRPAARDRPDRHELRITPAAPIPAGRSFRVSVTYAGRPGSVSWRGERAWVANRHEIVTMGQPQMAAWWFPANDHPRDKATFDVSVRVPRGRQAVSNGRLVERTAGRRWTVFHWRQADPMATYLAFFAAGDFTLERGRTAAGTPYLLAVSERLAPGERRRAMALLRRTPTIQAWLERHLGRYPFRSTGGLVTSLDPGFALENQTRPTYPYLGGAGQDWIVAHELAHQWFGDGVSLESWRDIWLNEGLATWFEVRWDDYGGSASMPEWLTATWESHADDPSFWDLPVDDPGRNRLFDEAVYVRGAMTVQALRNRIGATAFDTLLRRWVGERRFGSGSTADFVALAEEVGGQDLGAFFTAWLSTPERPARTAENGLT</sequence>
<comment type="similarity">
    <text evidence="3">Belongs to the peptidase M1 family.</text>
</comment>
<dbReference type="AlphaFoldDB" id="A0A4Q4Z5C0"/>
<evidence type="ECO:0000313" key="16">
    <source>
        <dbReference type="EMBL" id="RYP82176.1"/>
    </source>
</evidence>
<dbReference type="GO" id="GO:0008270">
    <property type="term" value="F:zinc ion binding"/>
    <property type="evidence" value="ECO:0007669"/>
    <property type="project" value="InterPro"/>
</dbReference>
<evidence type="ECO:0000256" key="8">
    <source>
        <dbReference type="ARBA" id="ARBA00022801"/>
    </source>
</evidence>
<evidence type="ECO:0000256" key="7">
    <source>
        <dbReference type="ARBA" id="ARBA00022723"/>
    </source>
</evidence>
<feature type="domain" description="Aminopeptidase N-like N-terminal" evidence="15">
    <location>
        <begin position="55"/>
        <end position="223"/>
    </location>
</feature>
<dbReference type="Gene3D" id="2.60.40.1730">
    <property type="entry name" value="tricorn interacting facor f3 domain"/>
    <property type="match status" value="1"/>
</dbReference>